<gene>
    <name evidence="4" type="primary">Ndufaf5</name>
    <name evidence="4" type="ORF">GTO96_0010433</name>
</gene>
<dbReference type="PANTHER" id="PTHR13090">
    <property type="entry name" value="ARGININE-HYDROXYLASE NDUFAF5, MITOCHONDRIAL"/>
    <property type="match status" value="1"/>
</dbReference>
<evidence type="ECO:0000256" key="2">
    <source>
        <dbReference type="ARBA" id="ARBA00022603"/>
    </source>
</evidence>
<organism evidence="4 5">
    <name type="scientific">Polypterus senegalus</name>
    <name type="common">Senegal bichir</name>
    <dbReference type="NCBI Taxonomy" id="55291"/>
    <lineage>
        <taxon>Eukaryota</taxon>
        <taxon>Metazoa</taxon>
        <taxon>Chordata</taxon>
        <taxon>Craniata</taxon>
        <taxon>Vertebrata</taxon>
        <taxon>Euteleostomi</taxon>
        <taxon>Actinopterygii</taxon>
        <taxon>Polypteriformes</taxon>
        <taxon>Polypteridae</taxon>
        <taxon>Polypterus</taxon>
    </lineage>
</organism>
<keyword evidence="3" id="KW-0808">Transferase</keyword>
<evidence type="ECO:0000313" key="4">
    <source>
        <dbReference type="EMBL" id="KAG2467176.1"/>
    </source>
</evidence>
<proteinExistence type="inferred from homology"/>
<dbReference type="EMBL" id="JAATIS010000859">
    <property type="protein sequence ID" value="KAG2467176.1"/>
    <property type="molecule type" value="Genomic_DNA"/>
</dbReference>
<dbReference type="Proteomes" id="UP000886611">
    <property type="component" value="Unassembled WGS sequence"/>
</dbReference>
<comment type="caution">
    <text evidence="4">The sequence shown here is derived from an EMBL/GenBank/DDBJ whole genome shotgun (WGS) entry which is preliminary data.</text>
</comment>
<feature type="non-terminal residue" evidence="4">
    <location>
        <position position="335"/>
    </location>
</feature>
<accession>A0A8X8BUV6</accession>
<evidence type="ECO:0000313" key="5">
    <source>
        <dbReference type="Proteomes" id="UP000886611"/>
    </source>
</evidence>
<comment type="similarity">
    <text evidence="1">Belongs to the methyltransferase superfamily.</text>
</comment>
<dbReference type="SUPFAM" id="SSF53335">
    <property type="entry name" value="S-adenosyl-L-methionine-dependent methyltransferases"/>
    <property type="match status" value="1"/>
</dbReference>
<dbReference type="InterPro" id="IPR050602">
    <property type="entry name" value="Malonyl-ACP_OMT"/>
</dbReference>
<name>A0A8X8BUV6_POLSE</name>
<evidence type="ECO:0000256" key="1">
    <source>
        <dbReference type="ARBA" id="ARBA00008361"/>
    </source>
</evidence>
<dbReference type="GO" id="GO:0005739">
    <property type="term" value="C:mitochondrion"/>
    <property type="evidence" value="ECO:0007669"/>
    <property type="project" value="TreeGrafter"/>
</dbReference>
<keyword evidence="5" id="KW-1185">Reference proteome</keyword>
<protein>
    <submittedName>
        <fullName evidence="4">NDUF5 hydroxylase</fullName>
    </submittedName>
</protein>
<dbReference type="InterPro" id="IPR029063">
    <property type="entry name" value="SAM-dependent_MTases_sf"/>
</dbReference>
<dbReference type="PANTHER" id="PTHR13090:SF1">
    <property type="entry name" value="ARGININE-HYDROXYLASE NDUFAF5, MITOCHONDRIAL"/>
    <property type="match status" value="1"/>
</dbReference>
<keyword evidence="2" id="KW-0489">Methyltransferase</keyword>
<sequence length="335" mass="36166">MKGGGPFYTSPDGLQVLPDTSPWTLPCVAAAYPEALRVSPVFFPPALPGVAEVLRSRALQAPGRPLAVTTGPRRVELPSSAIMVPSVTRADAPSWSGGGASPPSVASRIADRIFDVARTFPLALEIGCGRSHIVQNLNKINNILKPDGVFIGAVVGGDTLYELRCSLQLAELEREGGFAPHISPYTAVTDLGNLLGLAGFKMLTVDIDEIEVHYPDMFQVIKDLQGRFCWFAIVHAAYCTHSVHSAFSFLGMGESNCAWNRKPMLHRDTMLAAAAIYKAMYGNEDGSVPATFQILYMIGWKHHDSQVKPAKRGSANVSFGDIGKMKELSRNKPNS</sequence>
<reference evidence="4 5" key="1">
    <citation type="journal article" date="2021" name="Cell">
        <title>Tracing the genetic footprints of vertebrate landing in non-teleost ray-finned fishes.</title>
        <authorList>
            <person name="Bi X."/>
            <person name="Wang K."/>
            <person name="Yang L."/>
            <person name="Pan H."/>
            <person name="Jiang H."/>
            <person name="Wei Q."/>
            <person name="Fang M."/>
            <person name="Yu H."/>
            <person name="Zhu C."/>
            <person name="Cai Y."/>
            <person name="He Y."/>
            <person name="Gan X."/>
            <person name="Zeng H."/>
            <person name="Yu D."/>
            <person name="Zhu Y."/>
            <person name="Jiang H."/>
            <person name="Qiu Q."/>
            <person name="Yang H."/>
            <person name="Zhang Y.E."/>
            <person name="Wang W."/>
            <person name="Zhu M."/>
            <person name="He S."/>
            <person name="Zhang G."/>
        </authorList>
    </citation>
    <scope>NUCLEOTIDE SEQUENCE [LARGE SCALE GENOMIC DNA]</scope>
    <source>
        <strain evidence="4">Bchr_013</strain>
    </source>
</reference>
<dbReference type="GO" id="GO:0008168">
    <property type="term" value="F:methyltransferase activity"/>
    <property type="evidence" value="ECO:0007669"/>
    <property type="project" value="UniProtKB-KW"/>
</dbReference>
<dbReference type="GO" id="GO:0032259">
    <property type="term" value="P:methylation"/>
    <property type="evidence" value="ECO:0007669"/>
    <property type="project" value="UniProtKB-KW"/>
</dbReference>
<dbReference type="AlphaFoldDB" id="A0A8X8BUV6"/>
<dbReference type="GO" id="GO:0032981">
    <property type="term" value="P:mitochondrial respiratory chain complex I assembly"/>
    <property type="evidence" value="ECO:0007669"/>
    <property type="project" value="TreeGrafter"/>
</dbReference>
<evidence type="ECO:0000256" key="3">
    <source>
        <dbReference type="ARBA" id="ARBA00022679"/>
    </source>
</evidence>
<feature type="non-terminal residue" evidence="4">
    <location>
        <position position="1"/>
    </location>
</feature>